<dbReference type="PANTHER" id="PTHR22835">
    <property type="entry name" value="ZINC FINGER FYVE DOMAIN CONTAINING PROTEIN"/>
    <property type="match status" value="1"/>
</dbReference>
<dbReference type="Pfam" id="PF00657">
    <property type="entry name" value="Lipase_GDSL"/>
    <property type="match status" value="1"/>
</dbReference>
<sequence>MDVTFDIVSIHEHVVVNNLEDAHELIDTATSTALKGIKPVYISVSCNLPAIPHPTFSRDPVLLALSPMFSHKQERQRDPAAAEKLDEREILGMSGFDSYGGRRWRGTGENGGGRGGRPVIAGVEQGPERIYGAPKSAQGCYESIVSLGDSIADTGNQLLLRPADNPSVAARPPYGRTYFQRPTGRFSDGRLVIDFIAQSLGLPLVQPYVGGGEINGGRSFRKGVNFAVAAASALDNSFYENMGIYNKETNVSLGTQLDWLKHFLATIPDGKKYLQRSLVLMGEIGGNDYNNPIIQGANLEMLRSLVPLVVDYIGSSIQELIKLGAETMLVPGNFPIGCVPVYLTQFKALSTGKDYDPKTGCLVWLNKFSRYHNKMLRKELNRIQQLNPHVALIYADYYNAALRFYLSPNKFGFTKGILRACCGAGGVYNYNASAYCGDPQTTCCDDPSLFASWDGLHFTEAAYKSITQALLQGPYTIPQLRTICPSISWADRVYEL</sequence>
<evidence type="ECO:0000313" key="5">
    <source>
        <dbReference type="EMBL" id="GFP96653.1"/>
    </source>
</evidence>
<keyword evidence="6" id="KW-1185">Reference proteome</keyword>
<evidence type="ECO:0000256" key="4">
    <source>
        <dbReference type="ARBA" id="ARBA00023180"/>
    </source>
</evidence>
<protein>
    <submittedName>
        <fullName evidence="5">GDSL esterase/lipase at1g31550</fullName>
    </submittedName>
</protein>
<dbReference type="SUPFAM" id="SSF52266">
    <property type="entry name" value="SGNH hydrolase"/>
    <property type="match status" value="1"/>
</dbReference>
<dbReference type="Gene3D" id="3.40.50.1110">
    <property type="entry name" value="SGNH hydrolase"/>
    <property type="match status" value="1"/>
</dbReference>
<comment type="similarity">
    <text evidence="1">Belongs to the 'GDSL' lipolytic enzyme family.</text>
</comment>
<dbReference type="PANTHER" id="PTHR22835:SF683">
    <property type="entry name" value="OS05G0506800 PROTEIN"/>
    <property type="match status" value="1"/>
</dbReference>
<dbReference type="GO" id="GO:0016788">
    <property type="term" value="F:hydrolase activity, acting on ester bonds"/>
    <property type="evidence" value="ECO:0007669"/>
    <property type="project" value="InterPro"/>
</dbReference>
<dbReference type="AlphaFoldDB" id="A0A830CLE6"/>
<keyword evidence="3" id="KW-0378">Hydrolase</keyword>
<accession>A0A830CLE6</accession>
<dbReference type="CDD" id="cd01837">
    <property type="entry name" value="SGNH_plant_lipase_like"/>
    <property type="match status" value="1"/>
</dbReference>
<dbReference type="InterPro" id="IPR001087">
    <property type="entry name" value="GDSL"/>
</dbReference>
<organism evidence="5 6">
    <name type="scientific">Phtheirospermum japonicum</name>
    <dbReference type="NCBI Taxonomy" id="374723"/>
    <lineage>
        <taxon>Eukaryota</taxon>
        <taxon>Viridiplantae</taxon>
        <taxon>Streptophyta</taxon>
        <taxon>Embryophyta</taxon>
        <taxon>Tracheophyta</taxon>
        <taxon>Spermatophyta</taxon>
        <taxon>Magnoliopsida</taxon>
        <taxon>eudicotyledons</taxon>
        <taxon>Gunneridae</taxon>
        <taxon>Pentapetalae</taxon>
        <taxon>asterids</taxon>
        <taxon>lamiids</taxon>
        <taxon>Lamiales</taxon>
        <taxon>Orobanchaceae</taxon>
        <taxon>Orobanchaceae incertae sedis</taxon>
        <taxon>Phtheirospermum</taxon>
    </lineage>
</organism>
<gene>
    <name evidence="5" type="ORF">PHJA_001809400</name>
</gene>
<evidence type="ECO:0000313" key="6">
    <source>
        <dbReference type="Proteomes" id="UP000653305"/>
    </source>
</evidence>
<dbReference type="InterPro" id="IPR035669">
    <property type="entry name" value="SGNH_plant_lipase-like"/>
</dbReference>
<dbReference type="InterPro" id="IPR036514">
    <property type="entry name" value="SGNH_hydro_sf"/>
</dbReference>
<keyword evidence="4" id="KW-0325">Glycoprotein</keyword>
<name>A0A830CLE6_9LAMI</name>
<dbReference type="Proteomes" id="UP000653305">
    <property type="component" value="Unassembled WGS sequence"/>
</dbReference>
<comment type="caution">
    <text evidence="5">The sequence shown here is derived from an EMBL/GenBank/DDBJ whole genome shotgun (WGS) entry which is preliminary data.</text>
</comment>
<evidence type="ECO:0000256" key="1">
    <source>
        <dbReference type="ARBA" id="ARBA00008668"/>
    </source>
</evidence>
<reference evidence="5" key="1">
    <citation type="submission" date="2020-07" db="EMBL/GenBank/DDBJ databases">
        <title>Ethylene signaling mediates host invasion by parasitic plants.</title>
        <authorList>
            <person name="Yoshida S."/>
        </authorList>
    </citation>
    <scope>NUCLEOTIDE SEQUENCE</scope>
    <source>
        <strain evidence="5">Okayama</strain>
    </source>
</reference>
<dbReference type="OrthoDB" id="1600564at2759"/>
<evidence type="ECO:0000256" key="3">
    <source>
        <dbReference type="ARBA" id="ARBA00022801"/>
    </source>
</evidence>
<dbReference type="EMBL" id="BMAC01000450">
    <property type="protein sequence ID" value="GFP96653.1"/>
    <property type="molecule type" value="Genomic_DNA"/>
</dbReference>
<keyword evidence="2" id="KW-0732">Signal</keyword>
<evidence type="ECO:0000256" key="2">
    <source>
        <dbReference type="ARBA" id="ARBA00022729"/>
    </source>
</evidence>
<proteinExistence type="inferred from homology"/>